<evidence type="ECO:0000313" key="1">
    <source>
        <dbReference type="EMBL" id="KAI3704845.1"/>
    </source>
</evidence>
<keyword evidence="2" id="KW-1185">Reference proteome</keyword>
<reference evidence="2" key="1">
    <citation type="journal article" date="2022" name="Mol. Ecol. Resour.">
        <title>The genomes of chicory, endive, great burdock and yacon provide insights into Asteraceae palaeo-polyploidization history and plant inulin production.</title>
        <authorList>
            <person name="Fan W."/>
            <person name="Wang S."/>
            <person name="Wang H."/>
            <person name="Wang A."/>
            <person name="Jiang F."/>
            <person name="Liu H."/>
            <person name="Zhao H."/>
            <person name="Xu D."/>
            <person name="Zhang Y."/>
        </authorList>
    </citation>
    <scope>NUCLEOTIDE SEQUENCE [LARGE SCALE GENOMIC DNA]</scope>
    <source>
        <strain evidence="2">cv. Yunnan</strain>
    </source>
</reference>
<organism evidence="1 2">
    <name type="scientific">Smallanthus sonchifolius</name>
    <dbReference type="NCBI Taxonomy" id="185202"/>
    <lineage>
        <taxon>Eukaryota</taxon>
        <taxon>Viridiplantae</taxon>
        <taxon>Streptophyta</taxon>
        <taxon>Embryophyta</taxon>
        <taxon>Tracheophyta</taxon>
        <taxon>Spermatophyta</taxon>
        <taxon>Magnoliopsida</taxon>
        <taxon>eudicotyledons</taxon>
        <taxon>Gunneridae</taxon>
        <taxon>Pentapetalae</taxon>
        <taxon>asterids</taxon>
        <taxon>campanulids</taxon>
        <taxon>Asterales</taxon>
        <taxon>Asteraceae</taxon>
        <taxon>Asteroideae</taxon>
        <taxon>Heliantheae alliance</taxon>
        <taxon>Millerieae</taxon>
        <taxon>Smallanthus</taxon>
    </lineage>
</organism>
<proteinExistence type="predicted"/>
<evidence type="ECO:0000313" key="2">
    <source>
        <dbReference type="Proteomes" id="UP001056120"/>
    </source>
</evidence>
<dbReference type="Proteomes" id="UP001056120">
    <property type="component" value="Linkage Group LG25"/>
</dbReference>
<comment type="caution">
    <text evidence="1">The sequence shown here is derived from an EMBL/GenBank/DDBJ whole genome shotgun (WGS) entry which is preliminary data.</text>
</comment>
<gene>
    <name evidence="1" type="ORF">L1987_75074</name>
</gene>
<protein>
    <submittedName>
        <fullName evidence="1">Uncharacterized protein</fullName>
    </submittedName>
</protein>
<sequence>MGRVPSEDEANPDSINTQATTFSFGPSQTMVTAPESRRMGLGFRKDEYAKGKVKGKSTPGKRPTNTAAPNRGKTLRG</sequence>
<reference evidence="1 2" key="2">
    <citation type="journal article" date="2022" name="Mol. Ecol. Resour.">
        <title>The genomes of chicory, endive, great burdock and yacon provide insights into Asteraceae paleo-polyploidization history and plant inulin production.</title>
        <authorList>
            <person name="Fan W."/>
            <person name="Wang S."/>
            <person name="Wang H."/>
            <person name="Wang A."/>
            <person name="Jiang F."/>
            <person name="Liu H."/>
            <person name="Zhao H."/>
            <person name="Xu D."/>
            <person name="Zhang Y."/>
        </authorList>
    </citation>
    <scope>NUCLEOTIDE SEQUENCE [LARGE SCALE GENOMIC DNA]</scope>
    <source>
        <strain evidence="2">cv. Yunnan</strain>
        <tissue evidence="1">Leaves</tissue>
    </source>
</reference>
<dbReference type="EMBL" id="CM042042">
    <property type="protein sequence ID" value="KAI3704845.1"/>
    <property type="molecule type" value="Genomic_DNA"/>
</dbReference>
<name>A0ACB9A8U8_9ASTR</name>
<accession>A0ACB9A8U8</accession>